<protein>
    <submittedName>
        <fullName evidence="1">Uncharacterized protein</fullName>
    </submittedName>
</protein>
<dbReference type="AlphaFoldDB" id="A0A2I1HH40"/>
<dbReference type="Proteomes" id="UP000234323">
    <property type="component" value="Unassembled WGS sequence"/>
</dbReference>
<name>A0A2I1HH40_9GLOM</name>
<evidence type="ECO:0000313" key="2">
    <source>
        <dbReference type="Proteomes" id="UP000234323"/>
    </source>
</evidence>
<sequence length="102" mass="11644">MADSELSRQIFSIREKYLEGINSSGEDKRLERVLDYDPDKKRTTQEFVNTLSPMDLTKNLLSFNSNNNGIEFNEALEPLDICVNFPVAEITYTADLSKSFSN</sequence>
<dbReference type="EMBL" id="LLXI01002889">
    <property type="protein sequence ID" value="PKY58188.1"/>
    <property type="molecule type" value="Genomic_DNA"/>
</dbReference>
<reference evidence="1 2" key="1">
    <citation type="submission" date="2015-10" db="EMBL/GenBank/DDBJ databases">
        <title>Genome analyses suggest a sexual origin of heterokaryosis in a supposedly ancient asexual fungus.</title>
        <authorList>
            <person name="Ropars J."/>
            <person name="Sedzielewska K."/>
            <person name="Noel J."/>
            <person name="Charron P."/>
            <person name="Farinelli L."/>
            <person name="Marton T."/>
            <person name="Kruger M."/>
            <person name="Pelin A."/>
            <person name="Brachmann A."/>
            <person name="Corradi N."/>
        </authorList>
    </citation>
    <scope>NUCLEOTIDE SEQUENCE [LARGE SCALE GENOMIC DNA]</scope>
    <source>
        <strain evidence="1 2">A4</strain>
    </source>
</reference>
<accession>A0A2I1HH40</accession>
<organism evidence="1 2">
    <name type="scientific">Rhizophagus irregularis</name>
    <dbReference type="NCBI Taxonomy" id="588596"/>
    <lineage>
        <taxon>Eukaryota</taxon>
        <taxon>Fungi</taxon>
        <taxon>Fungi incertae sedis</taxon>
        <taxon>Mucoromycota</taxon>
        <taxon>Glomeromycotina</taxon>
        <taxon>Glomeromycetes</taxon>
        <taxon>Glomerales</taxon>
        <taxon>Glomeraceae</taxon>
        <taxon>Rhizophagus</taxon>
    </lineage>
</organism>
<comment type="caution">
    <text evidence="1">The sequence shown here is derived from an EMBL/GenBank/DDBJ whole genome shotgun (WGS) entry which is preliminary data.</text>
</comment>
<gene>
    <name evidence="1" type="ORF">RhiirA4_429528</name>
</gene>
<keyword evidence="2" id="KW-1185">Reference proteome</keyword>
<evidence type="ECO:0000313" key="1">
    <source>
        <dbReference type="EMBL" id="PKY58188.1"/>
    </source>
</evidence>
<proteinExistence type="predicted"/>